<evidence type="ECO:0000256" key="1">
    <source>
        <dbReference type="SAM" id="Coils"/>
    </source>
</evidence>
<evidence type="ECO:0000313" key="3">
    <source>
        <dbReference type="Proteomes" id="UP000222523"/>
    </source>
</evidence>
<dbReference type="EMBL" id="LAHC01000252">
    <property type="protein sequence ID" value="PHJ79852.1"/>
    <property type="molecule type" value="Genomic_DNA"/>
</dbReference>
<organism evidence="2 3">
    <name type="scientific">Nostoc linckia z7</name>
    <dbReference type="NCBI Taxonomy" id="1628745"/>
    <lineage>
        <taxon>Bacteria</taxon>
        <taxon>Bacillati</taxon>
        <taxon>Cyanobacteriota</taxon>
        <taxon>Cyanophyceae</taxon>
        <taxon>Nostocales</taxon>
        <taxon>Nostocaceae</taxon>
        <taxon>Nostoc</taxon>
    </lineage>
</organism>
<dbReference type="Proteomes" id="UP000222523">
    <property type="component" value="Unassembled WGS sequence"/>
</dbReference>
<comment type="caution">
    <text evidence="2">The sequence shown here is derived from an EMBL/GenBank/DDBJ whole genome shotgun (WGS) entry which is preliminary data.</text>
</comment>
<keyword evidence="1" id="KW-0175">Coiled coil</keyword>
<gene>
    <name evidence="2" type="ORF">VF04_38100</name>
</gene>
<protein>
    <submittedName>
        <fullName evidence="2">Uncharacterized protein</fullName>
    </submittedName>
</protein>
<proteinExistence type="predicted"/>
<sequence length="593" mass="67390">LATSFTDNEEKAKKAKDAYESLIDSIQRYFDKITASSKRRDDLNFEGERQLKNELKMLKARGASAEDILAKENQLRAYQVVKLEETNQLYLKLSKSISEYKKRGESTEDLISRLSSNYLIQNIGFSREDIEKIRGDRNVIREILTSIGREREKLQLDIVDLKADTTAAEVEAERKKYEEQQKLDEEYEKRLLAMWARLRKELPKIYAEGRKAFNSLDFNIKKKDPTSGKDVMPLFEQDVMNNERFMFAELIALNKQYQDGTITNQEVFEKKRTDIIRKWTIERLRIELKAAEESAKNLTGDDRVKALNQVASINKQISDLETEQFTTANENKIRNLNDFLTRYKEVLSEIANFSAQIGRSITENELGEIQKRKAQLDQDFAKRKEYLAATSATEMEYQKKLAGAEAQRATDLEKLRQEEIAAKQKQAIYEKVAAISQAGINTALAITAFLAKGDLTGATAAGILGAVQVATIAATPLPQYAKGTEDHPGGAFIAAEGNKPEILQNPDGTMHVLSKEGIYTAPAHARVIPQNEWATKLPFLSERLIKSMQHQQQIKTDKMESYLASIDYKIGRINRPTTQKKGILLPSQRKSMN</sequence>
<dbReference type="RefSeq" id="WP_180267899.1">
    <property type="nucleotide sequence ID" value="NZ_LAHC01000252.1"/>
</dbReference>
<evidence type="ECO:0000313" key="2">
    <source>
        <dbReference type="EMBL" id="PHJ79852.1"/>
    </source>
</evidence>
<reference evidence="2 3" key="1">
    <citation type="submission" date="2015-02" db="EMBL/GenBank/DDBJ databases">
        <title>Nostoc linckia genome annotation.</title>
        <authorList>
            <person name="Zhou Z."/>
        </authorList>
    </citation>
    <scope>NUCLEOTIDE SEQUENCE [LARGE SCALE GENOMIC DNA]</scope>
    <source>
        <strain evidence="3">z7</strain>
    </source>
</reference>
<name>A0ABX4KAU9_NOSLI</name>
<accession>A0ABX4KAU9</accession>
<feature type="coiled-coil region" evidence="1">
    <location>
        <begin position="281"/>
        <end position="323"/>
    </location>
</feature>
<feature type="non-terminal residue" evidence="2">
    <location>
        <position position="1"/>
    </location>
</feature>
<keyword evidence="3" id="KW-1185">Reference proteome</keyword>